<dbReference type="Proteomes" id="UP000027982">
    <property type="component" value="Chromosome"/>
</dbReference>
<evidence type="ECO:0000313" key="5">
    <source>
        <dbReference type="EMBL" id="AIE87410.1"/>
    </source>
</evidence>
<accession>A0A068NX98</accession>
<dbReference type="Gene3D" id="3.30.465.10">
    <property type="match status" value="1"/>
</dbReference>
<dbReference type="InterPro" id="IPR016169">
    <property type="entry name" value="FAD-bd_PCMH_sub2"/>
</dbReference>
<dbReference type="Gene3D" id="3.30.43.10">
    <property type="entry name" value="Uridine Diphospho-n-acetylenolpyruvylglucosamine Reductase, domain 2"/>
    <property type="match status" value="1"/>
</dbReference>
<proteinExistence type="predicted"/>
<dbReference type="SUPFAM" id="SSF55103">
    <property type="entry name" value="FAD-linked oxidases, C-terminal domain"/>
    <property type="match status" value="1"/>
</dbReference>
<dbReference type="Pfam" id="PF01565">
    <property type="entry name" value="FAD_binding_4"/>
    <property type="match status" value="1"/>
</dbReference>
<organism evidence="5 6">
    <name type="scientific">Fimbriimonas ginsengisoli Gsoil 348</name>
    <dbReference type="NCBI Taxonomy" id="661478"/>
    <lineage>
        <taxon>Bacteria</taxon>
        <taxon>Bacillati</taxon>
        <taxon>Armatimonadota</taxon>
        <taxon>Fimbriimonadia</taxon>
        <taxon>Fimbriimonadales</taxon>
        <taxon>Fimbriimonadaceae</taxon>
        <taxon>Fimbriimonas</taxon>
    </lineage>
</organism>
<dbReference type="eggNOG" id="COG0277">
    <property type="taxonomic scope" value="Bacteria"/>
</dbReference>
<evidence type="ECO:0000256" key="3">
    <source>
        <dbReference type="ARBA" id="ARBA00023002"/>
    </source>
</evidence>
<dbReference type="KEGG" id="fgi:OP10G_4042"/>
<dbReference type="PANTHER" id="PTHR43762">
    <property type="entry name" value="L-GULONOLACTONE OXIDASE"/>
    <property type="match status" value="1"/>
</dbReference>
<dbReference type="EMBL" id="CP007139">
    <property type="protein sequence ID" value="AIE87410.1"/>
    <property type="molecule type" value="Genomic_DNA"/>
</dbReference>
<dbReference type="AlphaFoldDB" id="A0A068NX98"/>
<keyword evidence="3" id="KW-0560">Oxidoreductase</keyword>
<name>A0A068NX98_FIMGI</name>
<gene>
    <name evidence="5" type="ORF">OP10G_4042</name>
</gene>
<evidence type="ECO:0000256" key="2">
    <source>
        <dbReference type="ARBA" id="ARBA00022827"/>
    </source>
</evidence>
<dbReference type="InterPro" id="IPR010031">
    <property type="entry name" value="FAD_lactone_oxidase-like"/>
</dbReference>
<evidence type="ECO:0000256" key="1">
    <source>
        <dbReference type="ARBA" id="ARBA00022630"/>
    </source>
</evidence>
<dbReference type="HOGENOM" id="CLU_032465_0_0_0"/>
<reference evidence="5 6" key="1">
    <citation type="journal article" date="2014" name="PLoS ONE">
        <title>The first complete genome sequence of the class fimbriimonadia in the phylum armatimonadetes.</title>
        <authorList>
            <person name="Hu Z.Y."/>
            <person name="Wang Y.Z."/>
            <person name="Im W.T."/>
            <person name="Wang S.Y."/>
            <person name="Zhao G.P."/>
            <person name="Zheng H.J."/>
            <person name="Quan Z.X."/>
        </authorList>
    </citation>
    <scope>NUCLEOTIDE SEQUENCE [LARGE SCALE GENOMIC DNA]</scope>
    <source>
        <strain evidence="5">Gsoil 348</strain>
    </source>
</reference>
<dbReference type="GO" id="GO:0071949">
    <property type="term" value="F:FAD binding"/>
    <property type="evidence" value="ECO:0007669"/>
    <property type="project" value="InterPro"/>
</dbReference>
<keyword evidence="1" id="KW-0285">Flavoprotein</keyword>
<dbReference type="InterPro" id="IPR016167">
    <property type="entry name" value="FAD-bd_PCMH_sub1"/>
</dbReference>
<feature type="domain" description="FAD-binding PCMH-type" evidence="4">
    <location>
        <begin position="1"/>
        <end position="172"/>
    </location>
</feature>
<dbReference type="GO" id="GO:0016899">
    <property type="term" value="F:oxidoreductase activity, acting on the CH-OH group of donors, oxygen as acceptor"/>
    <property type="evidence" value="ECO:0007669"/>
    <property type="project" value="InterPro"/>
</dbReference>
<keyword evidence="6" id="KW-1185">Reference proteome</keyword>
<evidence type="ECO:0000259" key="4">
    <source>
        <dbReference type="PROSITE" id="PS51387"/>
    </source>
</evidence>
<dbReference type="PANTHER" id="PTHR43762:SF1">
    <property type="entry name" value="D-ARABINONO-1,4-LACTONE OXIDASE"/>
    <property type="match status" value="1"/>
</dbReference>
<dbReference type="InterPro" id="IPR006094">
    <property type="entry name" value="Oxid_FAD_bind_N"/>
</dbReference>
<dbReference type="PROSITE" id="PS51387">
    <property type="entry name" value="FAD_PCMH"/>
    <property type="match status" value="1"/>
</dbReference>
<protein>
    <submittedName>
        <fullName evidence="5">Putative FAD-linked oxidase</fullName>
    </submittedName>
</protein>
<keyword evidence="2" id="KW-0274">FAD</keyword>
<dbReference type="InterPro" id="IPR036318">
    <property type="entry name" value="FAD-bd_PCMH-like_sf"/>
</dbReference>
<dbReference type="InterPro" id="IPR016166">
    <property type="entry name" value="FAD-bd_PCMH"/>
</dbReference>
<dbReference type="STRING" id="661478.OP10G_4042"/>
<dbReference type="InterPro" id="IPR016164">
    <property type="entry name" value="FAD-linked_Oxase-like_C"/>
</dbReference>
<sequence>MRSAADGYLFRPTSVDEIRAILLLAKETGRQITLRGAGRSYGDANIGSETLVVDIGRMRRILSWDPSTGHIDCEGGVTIEGLWRHTIEDGYWPPVVSGTMYPTLAGALAMNIHGKNNFRVGTLGEQVVDMDVLFPTGELRTLTPADDLFYCVISGAGLLGVIVRVKLKMKRIHSGDLRVLATAPRNWDEQFAEFERHEPNADYMVSWVDCFGRGTESGRGQFHAAWYMDDGHEFSSSFRPEHQDLPDTIMGLVPKSVVWRFLKILNNRWGMRFINWGKDFASKTIGNNKVHPQSLVGFSFLLDYVPNWRNAYLPGGFIQYQTFVPKEHAKEVFARQVAMQQEAGLESFLGVLKRHRPDKFLFSHAVDGYSLALDFKVTRENWSRLENLCHRMNDVVLAAGGRFYFAKDSTLRPSDVDAYLGGDTLSRYRRLKSELDPDALLTHNLAKRLGL</sequence>
<dbReference type="SUPFAM" id="SSF56176">
    <property type="entry name" value="FAD-binding/transporter-associated domain-like"/>
    <property type="match status" value="1"/>
</dbReference>
<evidence type="ECO:0000313" key="6">
    <source>
        <dbReference type="Proteomes" id="UP000027982"/>
    </source>
</evidence>